<protein>
    <submittedName>
        <fullName evidence="3">Uncharacterized protein</fullName>
    </submittedName>
</protein>
<feature type="transmembrane region" description="Helical" evidence="2">
    <location>
        <begin position="268"/>
        <end position="296"/>
    </location>
</feature>
<dbReference type="Proteomes" id="UP001500889">
    <property type="component" value="Chromosome J"/>
</dbReference>
<keyword evidence="4" id="KW-1185">Reference proteome</keyword>
<evidence type="ECO:0000313" key="4">
    <source>
        <dbReference type="Proteomes" id="UP001500889"/>
    </source>
</evidence>
<feature type="compositionally biased region" description="Low complexity" evidence="1">
    <location>
        <begin position="25"/>
        <end position="36"/>
    </location>
</feature>
<keyword evidence="2" id="KW-0472">Membrane</keyword>
<accession>A0AAU9FTA3</accession>
<evidence type="ECO:0000313" key="3">
    <source>
        <dbReference type="EMBL" id="BFF99242.1"/>
    </source>
</evidence>
<feature type="compositionally biased region" description="Low complexity" evidence="1">
    <location>
        <begin position="137"/>
        <end position="149"/>
    </location>
</feature>
<feature type="region of interest" description="Disordered" evidence="1">
    <location>
        <begin position="67"/>
        <end position="111"/>
    </location>
</feature>
<gene>
    <name evidence="3" type="ORF">DMAD_07192</name>
</gene>
<dbReference type="EMBL" id="AP029265">
    <property type="protein sequence ID" value="BFF99242.1"/>
    <property type="molecule type" value="Genomic_DNA"/>
</dbReference>
<organism evidence="3 4">
    <name type="scientific">Drosophila madeirensis</name>
    <name type="common">Fruit fly</name>
    <dbReference type="NCBI Taxonomy" id="30013"/>
    <lineage>
        <taxon>Eukaryota</taxon>
        <taxon>Metazoa</taxon>
        <taxon>Ecdysozoa</taxon>
        <taxon>Arthropoda</taxon>
        <taxon>Hexapoda</taxon>
        <taxon>Insecta</taxon>
        <taxon>Pterygota</taxon>
        <taxon>Neoptera</taxon>
        <taxon>Endopterygota</taxon>
        <taxon>Diptera</taxon>
        <taxon>Brachycera</taxon>
        <taxon>Muscomorpha</taxon>
        <taxon>Ephydroidea</taxon>
        <taxon>Drosophilidae</taxon>
        <taxon>Drosophila</taxon>
        <taxon>Sophophora</taxon>
    </lineage>
</organism>
<evidence type="ECO:0000256" key="2">
    <source>
        <dbReference type="SAM" id="Phobius"/>
    </source>
</evidence>
<dbReference type="AlphaFoldDB" id="A0AAU9FTA3"/>
<keyword evidence="2" id="KW-0812">Transmembrane</keyword>
<sequence length="313" mass="34923">MNNPRSTFTRTQRTFGFFESFNSNEQPQQQQQGEGPCTIDKDGLSSMPFLNNIHTIPLLSRTMGRNGSLSPIQRGDSDGFNAVPQMAGLGSQQPMGSSHRTGAPYASTARSTHSNYYEGDSLKMPNEVKEQDPCLCQSPSRSPSQQRFPSADRIETDSETEELSSRPPATVSTLKSLLDLVLSKFKPEHRERLVATYHRASQTAVVKGMLLVLQVLCHSTLCLTTRTVGLTENVGSVCLRLWNNKFRLRSTQRHLLWCMANARGPDTLVFLTVALATPWLFCLSLLGFALSMVILLKKSVQELVFQIRLRMLL</sequence>
<reference evidence="3 4" key="1">
    <citation type="submission" date="2024-02" db="EMBL/GenBank/DDBJ databases">
        <title>A chromosome-level genome assembly of Drosophila madeirensis, a fruit fly species endemic to Madeira island.</title>
        <authorList>
            <person name="Tomihara K."/>
            <person name="Llopart A."/>
            <person name="Yamamoto D."/>
        </authorList>
    </citation>
    <scope>NUCLEOTIDE SEQUENCE [LARGE SCALE GENOMIC DNA]</scope>
    <source>
        <strain evidence="3 4">RF1</strain>
    </source>
</reference>
<feature type="compositionally biased region" description="Polar residues" evidence="1">
    <location>
        <begin position="90"/>
        <end position="100"/>
    </location>
</feature>
<feature type="region of interest" description="Disordered" evidence="1">
    <location>
        <begin position="23"/>
        <end position="43"/>
    </location>
</feature>
<proteinExistence type="predicted"/>
<name>A0AAU9FTA3_DROMD</name>
<evidence type="ECO:0000256" key="1">
    <source>
        <dbReference type="SAM" id="MobiDB-lite"/>
    </source>
</evidence>
<feature type="region of interest" description="Disordered" evidence="1">
    <location>
        <begin position="128"/>
        <end position="168"/>
    </location>
</feature>
<keyword evidence="2" id="KW-1133">Transmembrane helix</keyword>